<dbReference type="Proteomes" id="UP000264006">
    <property type="component" value="Plasmid pEDY32-46I"/>
</dbReference>
<proteinExistence type="predicted"/>
<dbReference type="EMBL" id="CP031166">
    <property type="protein sequence ID" value="AXV09981.1"/>
    <property type="molecule type" value="Genomic_DNA"/>
</dbReference>
<organism evidence="2 3">
    <name type="scientific">Euzebya pacifica</name>
    <dbReference type="NCBI Taxonomy" id="1608957"/>
    <lineage>
        <taxon>Bacteria</taxon>
        <taxon>Bacillati</taxon>
        <taxon>Actinomycetota</taxon>
        <taxon>Nitriliruptoria</taxon>
        <taxon>Euzebyales</taxon>
    </lineage>
</organism>
<geneLocation type="plasmid" evidence="3">
    <name>pedy32-46i</name>
</geneLocation>
<evidence type="ECO:0000256" key="1">
    <source>
        <dbReference type="SAM" id="MobiDB-lite"/>
    </source>
</evidence>
<evidence type="ECO:0000313" key="2">
    <source>
        <dbReference type="EMBL" id="AXV09981.1"/>
    </source>
</evidence>
<feature type="compositionally biased region" description="Basic and acidic residues" evidence="1">
    <location>
        <begin position="115"/>
        <end position="126"/>
    </location>
</feature>
<feature type="region of interest" description="Disordered" evidence="1">
    <location>
        <begin position="62"/>
        <end position="126"/>
    </location>
</feature>
<gene>
    <name evidence="2" type="ORF">DVS28_b0211</name>
</gene>
<reference evidence="2 3" key="1">
    <citation type="submission" date="2018-09" db="EMBL/GenBank/DDBJ databases">
        <title>Complete genome sequence of Euzebya sp. DY32-46 isolated from seawater of Pacific Ocean.</title>
        <authorList>
            <person name="Xu L."/>
            <person name="Wu Y.-H."/>
            <person name="Xu X.-W."/>
        </authorList>
    </citation>
    <scope>NUCLEOTIDE SEQUENCE [LARGE SCALE GENOMIC DNA]</scope>
    <source>
        <strain evidence="2 3">DY32-46</strain>
        <plasmid evidence="3">pedy32-46i</plasmid>
    </source>
</reference>
<keyword evidence="2" id="KW-0614">Plasmid</keyword>
<name>A0A346Y684_9ACTN</name>
<protein>
    <submittedName>
        <fullName evidence="2">Uncharacterized protein</fullName>
    </submittedName>
</protein>
<dbReference type="AlphaFoldDB" id="A0A346Y684"/>
<accession>A0A346Y684</accession>
<keyword evidence="3" id="KW-1185">Reference proteome</keyword>
<evidence type="ECO:0000313" key="3">
    <source>
        <dbReference type="Proteomes" id="UP000264006"/>
    </source>
</evidence>
<dbReference type="KEGG" id="euz:DVS28_b0211"/>
<sequence length="126" mass="13342">MGAAVGCDPDRISNIGGGGKRRLWRPVGSDRAHNGIAVGWGRVVGRRDIWGRVGRCRTPAFNRDDRAPVHPGVAGQRVDDGRGDAELAVEPLQGPTSSPVDAGQQFVGGHTEGPGGRHERVALHDR</sequence>